<dbReference type="PANTHER" id="PTHR42941:SF1">
    <property type="entry name" value="SLL1037 PROTEIN"/>
    <property type="match status" value="1"/>
</dbReference>
<dbReference type="AlphaFoldDB" id="B9LX43"/>
<dbReference type="Gene3D" id="3.40.190.10">
    <property type="entry name" value="Periplasmic binding protein-like II"/>
    <property type="match status" value="2"/>
</dbReference>
<dbReference type="InterPro" id="IPR019546">
    <property type="entry name" value="TAT_signal_bac_arc"/>
</dbReference>
<dbReference type="Proteomes" id="UP000000740">
    <property type="component" value="Plasmid pHLAC01"/>
</dbReference>
<evidence type="ECO:0000313" key="1">
    <source>
        <dbReference type="EMBL" id="ACM59034.1"/>
    </source>
</evidence>
<dbReference type="InterPro" id="IPR006311">
    <property type="entry name" value="TAT_signal"/>
</dbReference>
<dbReference type="PROSITE" id="PS51257">
    <property type="entry name" value="PROKAR_LIPOPROTEIN"/>
    <property type="match status" value="1"/>
</dbReference>
<dbReference type="GeneID" id="7402370"/>
<dbReference type="Pfam" id="PF16868">
    <property type="entry name" value="NMT1_3"/>
    <property type="match status" value="1"/>
</dbReference>
<organism evidence="1 2">
    <name type="scientific">Halorubrum lacusprofundi (strain ATCC 49239 / DSM 5036 / JCM 8891 / ACAM 34)</name>
    <dbReference type="NCBI Taxonomy" id="416348"/>
    <lineage>
        <taxon>Archaea</taxon>
        <taxon>Methanobacteriati</taxon>
        <taxon>Methanobacteriota</taxon>
        <taxon>Stenosarchaea group</taxon>
        <taxon>Halobacteria</taxon>
        <taxon>Halobacteriales</taxon>
        <taxon>Haloferacaceae</taxon>
        <taxon>Halorubrum</taxon>
    </lineage>
</organism>
<dbReference type="NCBIfam" id="TIGR02122">
    <property type="entry name" value="TRAP_TAXI"/>
    <property type="match status" value="1"/>
</dbReference>
<name>B9LX43_HALLT</name>
<dbReference type="EMBL" id="CP001367">
    <property type="protein sequence ID" value="ACM59034.1"/>
    <property type="molecule type" value="Genomic_DNA"/>
</dbReference>
<accession>B9LX43</accession>
<geneLocation type="plasmid" evidence="1 2">
    <name>pHLAC01</name>
</geneLocation>
<keyword evidence="2" id="KW-1185">Reference proteome</keyword>
<dbReference type="RefSeq" id="WP_012660234.1">
    <property type="nucleotide sequence ID" value="NC_012030.1"/>
</dbReference>
<keyword evidence="1" id="KW-0614">Plasmid</keyword>
<reference evidence="1 2" key="1">
    <citation type="journal article" date="2016" name="Stand. Genomic Sci.">
        <title>Complete genome sequence of the Antarctic Halorubrum lacusprofundi type strain ACAM 34.</title>
        <authorList>
            <person name="Anderson I.J."/>
            <person name="DasSarma P."/>
            <person name="Lucas S."/>
            <person name="Copeland A."/>
            <person name="Lapidus A."/>
            <person name="Del Rio T.G."/>
            <person name="Tice H."/>
            <person name="Dalin E."/>
            <person name="Bruce D.C."/>
            <person name="Goodwin L."/>
            <person name="Pitluck S."/>
            <person name="Sims D."/>
            <person name="Brettin T.S."/>
            <person name="Detter J.C."/>
            <person name="Han C.S."/>
            <person name="Larimer F."/>
            <person name="Hauser L."/>
            <person name="Land M."/>
            <person name="Ivanova N."/>
            <person name="Richardson P."/>
            <person name="Cavicchioli R."/>
            <person name="DasSarma S."/>
            <person name="Woese C.R."/>
            <person name="Kyrpides N.C."/>
        </authorList>
    </citation>
    <scope>NUCLEOTIDE SEQUENCE [LARGE SCALE GENOMIC DNA]</scope>
    <source>
        <strain evidence="2">ATCC 49239 / DSM 5036 / JCM 8891 / ACAM 34</strain>
    </source>
</reference>
<dbReference type="eggNOG" id="arCOG01802">
    <property type="taxonomic scope" value="Archaea"/>
</dbReference>
<dbReference type="PANTHER" id="PTHR42941">
    <property type="entry name" value="SLL1037 PROTEIN"/>
    <property type="match status" value="1"/>
</dbReference>
<dbReference type="SUPFAM" id="SSF53850">
    <property type="entry name" value="Periplasmic binding protein-like II"/>
    <property type="match status" value="1"/>
</dbReference>
<dbReference type="HOGENOM" id="CLU_798367_0_0_2"/>
<evidence type="ECO:0000313" key="2">
    <source>
        <dbReference type="Proteomes" id="UP000000740"/>
    </source>
</evidence>
<dbReference type="PROSITE" id="PS51318">
    <property type="entry name" value="TAT"/>
    <property type="match status" value="1"/>
</dbReference>
<proteinExistence type="predicted"/>
<gene>
    <name evidence="1" type="ordered locus">Hlac_3527</name>
</gene>
<protein>
    <submittedName>
        <fullName evidence="1">TRAP-type uncharacterized transport system periplasmic component-like protein</fullName>
    </submittedName>
</protein>
<dbReference type="KEGG" id="hla:Hlac_3527"/>
<sequence>MANDMNRSRRSFLKGASVAGVLGLAGCLDQSAGGDGDGGAWTLGTSSEGSSSFAIGSNWTEYASQNDALDFEVDAVITEGTGASYRRMDRGDFELSGTTTQLLAASPDTGPYEDEPLQDFDNIRQIRGYMGFYNFGLYNADEVDGWDDLEGSSVAISSAGSGTRPPVEWLVDQEVGMDNIDARYMAFADMPAAMRSGQIDAMFTWTVNKTNPQGAFQEVDATVNWEPLPISEATRDKLQNDLAYLTYVQLDEDTVAQNTENYSEPLDTFTLTYLYVAKADRDDDRIYDITKFTYENGDELVDRDSVMGYFPDPDQFMGQLHPDIPVHKGAYDYYTEEGLWEDYDLTPPPEA</sequence>
<dbReference type="InterPro" id="IPR011852">
    <property type="entry name" value="TRAP_TAXI"/>
</dbReference>
<dbReference type="NCBIfam" id="TIGR01409">
    <property type="entry name" value="TAT_signal_seq"/>
    <property type="match status" value="1"/>
</dbReference>